<name>A0A2Z5U4H1_9STRE</name>
<dbReference type="GO" id="GO:0016757">
    <property type="term" value="F:glycosyltransferase activity"/>
    <property type="evidence" value="ECO:0007669"/>
    <property type="project" value="TreeGrafter"/>
</dbReference>
<organism evidence="3 4">
    <name type="scientific">Streptococcus ruminantium</name>
    <dbReference type="NCBI Taxonomy" id="1917441"/>
    <lineage>
        <taxon>Bacteria</taxon>
        <taxon>Bacillati</taxon>
        <taxon>Bacillota</taxon>
        <taxon>Bacilli</taxon>
        <taxon>Lactobacillales</taxon>
        <taxon>Streptococcaceae</taxon>
        <taxon>Streptococcus</taxon>
    </lineage>
</organism>
<sequence>MRSVYIIGSKGIPAKYGGFETFVEKLTEYQQSSDIKYYVACMRENSEKSGIEEDYFEHNGATCFNVYVPKIGPARAIYYDIAALRKAVLLAKQKNDVAPIFYVLACRIGPFIQYFKKEIEKIGGKLFVNPDGHEWLREKWSYPVRRYWKLSERLMVKHADLLVCDSKNIERYIQEDYKKYLPKTTYIAYGTDLSRSQFTPTDKEINDWFHANNIKENGYYLVVGRFVPENNYETMIREFMKSNSKKDFVLITNVEQNAFYNKLRKETGFDQDPRIKFVGTVYNQELLKYIRENAFAYLHGHEVGGTNPSLLEALASTKLNLLLDVGFNREVGEDGAIYWNKEDLNQVIAEAELLTEEKVIEYDIKSTQEVVNRFSWKFIVDEYETLFKGQR</sequence>
<dbReference type="RefSeq" id="WP_120171951.1">
    <property type="nucleotide sequence ID" value="NZ_AP018400.1"/>
</dbReference>
<dbReference type="PANTHER" id="PTHR46401">
    <property type="entry name" value="GLYCOSYLTRANSFERASE WBBK-RELATED"/>
    <property type="match status" value="1"/>
</dbReference>
<proteinExistence type="predicted"/>
<dbReference type="Proteomes" id="UP000269331">
    <property type="component" value="Chromosome"/>
</dbReference>
<evidence type="ECO:0000259" key="2">
    <source>
        <dbReference type="Pfam" id="PF09314"/>
    </source>
</evidence>
<dbReference type="GO" id="GO:0009103">
    <property type="term" value="P:lipopolysaccharide biosynthetic process"/>
    <property type="evidence" value="ECO:0007669"/>
    <property type="project" value="TreeGrafter"/>
</dbReference>
<dbReference type="EMBL" id="AP018400">
    <property type="protein sequence ID" value="BBA93003.1"/>
    <property type="molecule type" value="Genomic_DNA"/>
</dbReference>
<evidence type="ECO:0000313" key="4">
    <source>
        <dbReference type="Proteomes" id="UP000269331"/>
    </source>
</evidence>
<dbReference type="Pfam" id="PF09314">
    <property type="entry name" value="DUF1972"/>
    <property type="match status" value="1"/>
</dbReference>
<accession>A0A2Z5U4H1</accession>
<dbReference type="KEGG" id="srq:SR187_6995"/>
<dbReference type="AlphaFoldDB" id="A0A2Z5U4H1"/>
<dbReference type="InterPro" id="IPR015393">
    <property type="entry name" value="DUF1972"/>
</dbReference>
<dbReference type="Gene3D" id="3.40.50.2000">
    <property type="entry name" value="Glycogen Phosphorylase B"/>
    <property type="match status" value="2"/>
</dbReference>
<feature type="domain" description="DUF1972" evidence="2">
    <location>
        <begin position="1"/>
        <end position="192"/>
    </location>
</feature>
<evidence type="ECO:0000313" key="3">
    <source>
        <dbReference type="EMBL" id="BBA93003.1"/>
    </source>
</evidence>
<dbReference type="SUPFAM" id="SSF53756">
    <property type="entry name" value="UDP-Glycosyltransferase/glycogen phosphorylase"/>
    <property type="match status" value="1"/>
</dbReference>
<gene>
    <name evidence="3" type="ORF">SR187_6995</name>
</gene>
<dbReference type="NCBIfam" id="NF046071">
    <property type="entry name" value="B1-4RhmsylTfaseCps2T"/>
    <property type="match status" value="1"/>
</dbReference>
<protein>
    <submittedName>
        <fullName evidence="3">Glycosyltransferase family 1 protein</fullName>
    </submittedName>
</protein>
<dbReference type="CDD" id="cd04955">
    <property type="entry name" value="GT4-like"/>
    <property type="match status" value="1"/>
</dbReference>
<dbReference type="PANTHER" id="PTHR46401:SF2">
    <property type="entry name" value="GLYCOSYLTRANSFERASE WBBK-RELATED"/>
    <property type="match status" value="1"/>
</dbReference>
<reference evidence="3 4" key="1">
    <citation type="journal article" date="2018" name="Genome Biol. Evol.">
        <title>Complete Genome Sequence of Streptococcus ruminantium sp. nov. GUT-187T (=DSM 104980T =JCM 31869T), the Type Strain of S. ruminantium, and Comparison with Genome Sequences of Streptococcus suis Strains.</title>
        <authorList>
            <person name="Tohya M."/>
            <person name="Sekizaki T."/>
            <person name="Miyoshi-Akiyama T."/>
        </authorList>
    </citation>
    <scope>NUCLEOTIDE SEQUENCE [LARGE SCALE GENOMIC DNA]</scope>
    <source>
        <strain evidence="3 4">GUT187T</strain>
    </source>
</reference>
<evidence type="ECO:0000256" key="1">
    <source>
        <dbReference type="ARBA" id="ARBA00022679"/>
    </source>
</evidence>
<keyword evidence="1 3" id="KW-0808">Transferase</keyword>
<dbReference type="GeneID" id="52229931"/>
<dbReference type="OrthoDB" id="9792269at2"/>